<dbReference type="Proteomes" id="UP001055811">
    <property type="component" value="Linkage Group LG09"/>
</dbReference>
<name>A0ACB8Z0J0_CICIN</name>
<sequence length="68" mass="8056">MSRHHCHLHSLRFAEEYAIEAIGDWREIDYPMDTLCMLERTAQHQCHCSWAFFPKENTLPVKPQRTAA</sequence>
<dbReference type="EMBL" id="CM042017">
    <property type="protein sequence ID" value="KAI3691088.1"/>
    <property type="molecule type" value="Genomic_DNA"/>
</dbReference>
<comment type="caution">
    <text evidence="1">The sequence shown here is derived from an EMBL/GenBank/DDBJ whole genome shotgun (WGS) entry which is preliminary data.</text>
</comment>
<evidence type="ECO:0000313" key="1">
    <source>
        <dbReference type="EMBL" id="KAI3691088.1"/>
    </source>
</evidence>
<organism evidence="1 2">
    <name type="scientific">Cichorium intybus</name>
    <name type="common">Chicory</name>
    <dbReference type="NCBI Taxonomy" id="13427"/>
    <lineage>
        <taxon>Eukaryota</taxon>
        <taxon>Viridiplantae</taxon>
        <taxon>Streptophyta</taxon>
        <taxon>Embryophyta</taxon>
        <taxon>Tracheophyta</taxon>
        <taxon>Spermatophyta</taxon>
        <taxon>Magnoliopsida</taxon>
        <taxon>eudicotyledons</taxon>
        <taxon>Gunneridae</taxon>
        <taxon>Pentapetalae</taxon>
        <taxon>asterids</taxon>
        <taxon>campanulids</taxon>
        <taxon>Asterales</taxon>
        <taxon>Asteraceae</taxon>
        <taxon>Cichorioideae</taxon>
        <taxon>Cichorieae</taxon>
        <taxon>Cichoriinae</taxon>
        <taxon>Cichorium</taxon>
    </lineage>
</organism>
<keyword evidence="2" id="KW-1185">Reference proteome</keyword>
<gene>
    <name evidence="1" type="ORF">L2E82_49305</name>
</gene>
<accession>A0ACB8Z0J0</accession>
<evidence type="ECO:0000313" key="2">
    <source>
        <dbReference type="Proteomes" id="UP001055811"/>
    </source>
</evidence>
<reference evidence="1 2" key="2">
    <citation type="journal article" date="2022" name="Mol. Ecol. Resour.">
        <title>The genomes of chicory, endive, great burdock and yacon provide insights into Asteraceae paleo-polyploidization history and plant inulin production.</title>
        <authorList>
            <person name="Fan W."/>
            <person name="Wang S."/>
            <person name="Wang H."/>
            <person name="Wang A."/>
            <person name="Jiang F."/>
            <person name="Liu H."/>
            <person name="Zhao H."/>
            <person name="Xu D."/>
            <person name="Zhang Y."/>
        </authorList>
    </citation>
    <scope>NUCLEOTIDE SEQUENCE [LARGE SCALE GENOMIC DNA]</scope>
    <source>
        <strain evidence="2">cv. Punajuju</strain>
        <tissue evidence="1">Leaves</tissue>
    </source>
</reference>
<proteinExistence type="predicted"/>
<protein>
    <submittedName>
        <fullName evidence="1">Uncharacterized protein</fullName>
    </submittedName>
</protein>
<reference evidence="2" key="1">
    <citation type="journal article" date="2022" name="Mol. Ecol. Resour.">
        <title>The genomes of chicory, endive, great burdock and yacon provide insights into Asteraceae palaeo-polyploidization history and plant inulin production.</title>
        <authorList>
            <person name="Fan W."/>
            <person name="Wang S."/>
            <person name="Wang H."/>
            <person name="Wang A."/>
            <person name="Jiang F."/>
            <person name="Liu H."/>
            <person name="Zhao H."/>
            <person name="Xu D."/>
            <person name="Zhang Y."/>
        </authorList>
    </citation>
    <scope>NUCLEOTIDE SEQUENCE [LARGE SCALE GENOMIC DNA]</scope>
    <source>
        <strain evidence="2">cv. Punajuju</strain>
    </source>
</reference>